<comment type="subcellular location">
    <subcellularLocation>
        <location evidence="1 7">Periplasm</location>
    </subcellularLocation>
</comment>
<keyword evidence="5 7" id="KW-0574">Periplasm</keyword>
<protein>
    <recommendedName>
        <fullName evidence="3 7">Flagella basal body P-ring formation protein FlgA</fullName>
    </recommendedName>
</protein>
<evidence type="ECO:0000256" key="1">
    <source>
        <dbReference type="ARBA" id="ARBA00004418"/>
    </source>
</evidence>
<dbReference type="GO" id="GO:0042597">
    <property type="term" value="C:periplasmic space"/>
    <property type="evidence" value="ECO:0007669"/>
    <property type="project" value="UniProtKB-SubCell"/>
</dbReference>
<feature type="chain" id="PRO_5041472442" description="Flagella basal body P-ring formation protein FlgA" evidence="7">
    <location>
        <begin position="24"/>
        <end position="231"/>
    </location>
</feature>
<dbReference type="AlphaFoldDB" id="A0A379CKY2"/>
<feature type="signal peptide" evidence="7">
    <location>
        <begin position="1"/>
        <end position="23"/>
    </location>
</feature>
<feature type="domain" description="SAF" evidence="8">
    <location>
        <begin position="106"/>
        <end position="168"/>
    </location>
</feature>
<keyword evidence="9" id="KW-0966">Cell projection</keyword>
<evidence type="ECO:0000256" key="4">
    <source>
        <dbReference type="ARBA" id="ARBA00022729"/>
    </source>
</evidence>
<evidence type="ECO:0000256" key="7">
    <source>
        <dbReference type="RuleBase" id="RU362063"/>
    </source>
</evidence>
<evidence type="ECO:0000256" key="2">
    <source>
        <dbReference type="ARBA" id="ARBA00010474"/>
    </source>
</evidence>
<dbReference type="InterPro" id="IPR017585">
    <property type="entry name" value="SAF_FlgA"/>
</dbReference>
<sequence>MSMLARYFGLLPALLLGSAPLWAAVTPAEQVTQFIQQDVTSFAKAQKSQQFDVKLRNMPDFPECATPPQIQRLSEDPPAGRVSYEVRCSAPKTWRLHVKADVSILLPLIFASRNLERGQVLSAGDLSVKATDIAFLRQAYFTDPQALIGQTLRRNLPAGRLINRNMLTAPDLIKRGDEVVILAQKDGVSASMKGIALEDGSQGKKIRIQNSISGKEIRARVSGPGQVMTDF</sequence>
<dbReference type="Pfam" id="PF13144">
    <property type="entry name" value="ChapFlgA"/>
    <property type="match status" value="1"/>
</dbReference>
<evidence type="ECO:0000256" key="3">
    <source>
        <dbReference type="ARBA" id="ARBA00014754"/>
    </source>
</evidence>
<dbReference type="GO" id="GO:0044780">
    <property type="term" value="P:bacterial-type flagellum assembly"/>
    <property type="evidence" value="ECO:0007669"/>
    <property type="project" value="InterPro"/>
</dbReference>
<keyword evidence="9" id="KW-0282">Flagellum</keyword>
<dbReference type="RefSeq" id="WP_052181266.1">
    <property type="nucleotide sequence ID" value="NZ_CP062196.1"/>
</dbReference>
<evidence type="ECO:0000313" key="10">
    <source>
        <dbReference type="Proteomes" id="UP000664658"/>
    </source>
</evidence>
<dbReference type="InterPro" id="IPR039246">
    <property type="entry name" value="Flagellar_FlgA"/>
</dbReference>
<dbReference type="NCBIfam" id="TIGR03170">
    <property type="entry name" value="flgA_cterm"/>
    <property type="match status" value="1"/>
</dbReference>
<comment type="similarity">
    <text evidence="2 7">Belongs to the FlgA family.</text>
</comment>
<dbReference type="Gene3D" id="3.90.1210.10">
    <property type="entry name" value="Antifreeze-like/N-acetylneuraminic acid synthase C-terminal domain"/>
    <property type="match status" value="1"/>
</dbReference>
<dbReference type="Gene3D" id="2.30.30.760">
    <property type="match status" value="1"/>
</dbReference>
<keyword evidence="9" id="KW-0969">Cilium</keyword>
<dbReference type="CDD" id="cd11614">
    <property type="entry name" value="SAF_CpaB_FlgA_like"/>
    <property type="match status" value="1"/>
</dbReference>
<dbReference type="Proteomes" id="UP000664658">
    <property type="component" value="Unassembled WGS sequence"/>
</dbReference>
<keyword evidence="7" id="KW-1005">Bacterial flagellum biogenesis</keyword>
<dbReference type="SMART" id="SM00858">
    <property type="entry name" value="SAF"/>
    <property type="match status" value="1"/>
</dbReference>
<dbReference type="EMBL" id="JAFNAA010000003">
    <property type="protein sequence ID" value="MBO1107452.1"/>
    <property type="molecule type" value="Genomic_DNA"/>
</dbReference>
<dbReference type="GeneID" id="69704873"/>
<organism evidence="9 10">
    <name type="scientific">Plesiomonas shigelloides</name>
    <name type="common">Aeromonas shigelloides</name>
    <dbReference type="NCBI Taxonomy" id="703"/>
    <lineage>
        <taxon>Bacteria</taxon>
        <taxon>Pseudomonadati</taxon>
        <taxon>Pseudomonadota</taxon>
        <taxon>Gammaproteobacteria</taxon>
        <taxon>Enterobacterales</taxon>
        <taxon>Enterobacteriaceae</taxon>
        <taxon>Plesiomonas</taxon>
    </lineage>
</organism>
<comment type="function">
    <text evidence="6 7">Involved in the assembly process of the P-ring formation. It may associate with FlgF on the rod constituting a structure essential for the P-ring assembly or may act as a modulator protein for the P-ring assembly.</text>
</comment>
<comment type="caution">
    <text evidence="9">The sequence shown here is derived from an EMBL/GenBank/DDBJ whole genome shotgun (WGS) entry which is preliminary data.</text>
</comment>
<proteinExistence type="inferred from homology"/>
<keyword evidence="4 7" id="KW-0732">Signal</keyword>
<evidence type="ECO:0000256" key="6">
    <source>
        <dbReference type="ARBA" id="ARBA00025643"/>
    </source>
</evidence>
<evidence type="ECO:0000313" key="9">
    <source>
        <dbReference type="EMBL" id="MBO1107452.1"/>
    </source>
</evidence>
<evidence type="ECO:0000256" key="5">
    <source>
        <dbReference type="ARBA" id="ARBA00022764"/>
    </source>
</evidence>
<dbReference type="PANTHER" id="PTHR36307">
    <property type="entry name" value="FLAGELLA BASAL BODY P-RING FORMATION PROTEIN FLGA"/>
    <property type="match status" value="1"/>
</dbReference>
<gene>
    <name evidence="9" type="primary">flgA</name>
    <name evidence="9" type="ORF">J2R62_04300</name>
</gene>
<accession>A0A379CKY2</accession>
<name>A0A379CKY2_PLESH</name>
<reference evidence="9" key="1">
    <citation type="submission" date="2021-03" db="EMBL/GenBank/DDBJ databases">
        <title>Plesiomonas shigelloides zfcc0051, isolated from zebrafish feces.</title>
        <authorList>
            <person name="Vanderhoek Z."/>
            <person name="Gaulke C."/>
        </authorList>
    </citation>
    <scope>NUCLEOTIDE SEQUENCE</scope>
    <source>
        <strain evidence="9">Zfcc0051</strain>
    </source>
</reference>
<dbReference type="InterPro" id="IPR013974">
    <property type="entry name" value="SAF"/>
</dbReference>
<dbReference type="PANTHER" id="PTHR36307:SF1">
    <property type="entry name" value="FLAGELLA BASAL BODY P-RING FORMATION PROTEIN FLGA"/>
    <property type="match status" value="1"/>
</dbReference>
<evidence type="ECO:0000259" key="8">
    <source>
        <dbReference type="SMART" id="SM00858"/>
    </source>
</evidence>